<evidence type="ECO:0000313" key="2">
    <source>
        <dbReference type="Proteomes" id="UP000251241"/>
    </source>
</evidence>
<dbReference type="AlphaFoldDB" id="A0A2X2JHE4"/>
<sequence>MDEACAQETLNVEDLHILLYFQRFGQVFGLKIVL</sequence>
<gene>
    <name evidence="1" type="ORF">NCTC11343_05101</name>
</gene>
<proteinExistence type="predicted"/>
<dbReference type="Proteomes" id="UP000251241">
    <property type="component" value="Unassembled WGS sequence"/>
</dbReference>
<evidence type="ECO:0000313" key="1">
    <source>
        <dbReference type="EMBL" id="SPZ93164.1"/>
    </source>
</evidence>
<protein>
    <submittedName>
        <fullName evidence="1">Uncharacterized protein</fullName>
    </submittedName>
</protein>
<accession>A0A2X2JHE4</accession>
<name>A0A2X2JHE4_SPHMU</name>
<organism evidence="1 2">
    <name type="scientific">Sphingobacterium multivorum</name>
    <dbReference type="NCBI Taxonomy" id="28454"/>
    <lineage>
        <taxon>Bacteria</taxon>
        <taxon>Pseudomonadati</taxon>
        <taxon>Bacteroidota</taxon>
        <taxon>Sphingobacteriia</taxon>
        <taxon>Sphingobacteriales</taxon>
        <taxon>Sphingobacteriaceae</taxon>
        <taxon>Sphingobacterium</taxon>
    </lineage>
</organism>
<reference evidence="1 2" key="1">
    <citation type="submission" date="2018-06" db="EMBL/GenBank/DDBJ databases">
        <authorList>
            <consortium name="Pathogen Informatics"/>
            <person name="Doyle S."/>
        </authorList>
    </citation>
    <scope>NUCLEOTIDE SEQUENCE [LARGE SCALE GENOMIC DNA]</scope>
    <source>
        <strain evidence="1 2">NCTC11343</strain>
    </source>
</reference>
<dbReference type="EMBL" id="UAUU01000011">
    <property type="protein sequence ID" value="SPZ93164.1"/>
    <property type="molecule type" value="Genomic_DNA"/>
</dbReference>